<proteinExistence type="predicted"/>
<dbReference type="PANTHER" id="PTHR40788:SF2">
    <property type="entry name" value="CLR5 DOMAIN-CONTAINING PROTEIN"/>
    <property type="match status" value="1"/>
</dbReference>
<dbReference type="Proteomes" id="UP000800097">
    <property type="component" value="Unassembled WGS sequence"/>
</dbReference>
<name>A0A6A6JCB5_WESOR</name>
<dbReference type="EMBL" id="ML986504">
    <property type="protein sequence ID" value="KAF2274260.1"/>
    <property type="molecule type" value="Genomic_DNA"/>
</dbReference>
<reference evidence="1" key="1">
    <citation type="journal article" date="2020" name="Stud. Mycol.">
        <title>101 Dothideomycetes genomes: a test case for predicting lifestyles and emergence of pathogens.</title>
        <authorList>
            <person name="Haridas S."/>
            <person name="Albert R."/>
            <person name="Binder M."/>
            <person name="Bloem J."/>
            <person name="Labutti K."/>
            <person name="Salamov A."/>
            <person name="Andreopoulos B."/>
            <person name="Baker S."/>
            <person name="Barry K."/>
            <person name="Bills G."/>
            <person name="Bluhm B."/>
            <person name="Cannon C."/>
            <person name="Castanera R."/>
            <person name="Culley D."/>
            <person name="Daum C."/>
            <person name="Ezra D."/>
            <person name="Gonzalez J."/>
            <person name="Henrissat B."/>
            <person name="Kuo A."/>
            <person name="Liang C."/>
            <person name="Lipzen A."/>
            <person name="Lutzoni F."/>
            <person name="Magnuson J."/>
            <person name="Mondo S."/>
            <person name="Nolan M."/>
            <person name="Ohm R."/>
            <person name="Pangilinan J."/>
            <person name="Park H.-J."/>
            <person name="Ramirez L."/>
            <person name="Alfaro M."/>
            <person name="Sun H."/>
            <person name="Tritt A."/>
            <person name="Yoshinaga Y."/>
            <person name="Zwiers L.-H."/>
            <person name="Turgeon B."/>
            <person name="Goodwin S."/>
            <person name="Spatafora J."/>
            <person name="Crous P."/>
            <person name="Grigoriev I."/>
        </authorList>
    </citation>
    <scope>NUCLEOTIDE SEQUENCE</scope>
    <source>
        <strain evidence="1">CBS 379.55</strain>
    </source>
</reference>
<evidence type="ECO:0000313" key="2">
    <source>
        <dbReference type="Proteomes" id="UP000800097"/>
    </source>
</evidence>
<evidence type="ECO:0000313" key="1">
    <source>
        <dbReference type="EMBL" id="KAF2274260.1"/>
    </source>
</evidence>
<dbReference type="GeneID" id="54553549"/>
<sequence length="692" mass="79277">MPAHMRPSWCPSPSEVRQKAREYTTRLFQDRDTLQQILERHETTIRKRWTKKTNSQKKKILLQAWPNMSTQHRPDVEAWRRQSTNRDAYLWPYINLEDLFKTKSLLLLLHSRGRHQPHEFVHSDLEQARLGEITRVIQPGFLNGFTMLFHGRTTPDTYGDLVDWDDGEMIFEFLNNGLGMHPGHGLVALEIQQRLSSIVPNPGPPHGQQENVTSLEIMAAEAPYRVPARLDIKRLLAMTVAECDAREEHIWALREDPSYFAEVMEDWAAHRPEVLLDAYGRKHPSQTKPGRPVFWNIVVDKVVVESYLGFATFDHIVKQVKDLESLLSRHASKIKPEDDLPADLMEAFQNLRFTLDAAKKGLIEILQQGLFSSPPIRQFCHRQQNGLPAPPDHGIHRIMPLFQMLFDDEQLFLFGLHTITDEIGHSLEHDRAVKAAISPWVASHLSSLSTPWARKIEDGVDQNEDKLLSTYAQTFGKTVEAARAAESNLDTVWKELDQHYRASGSRKSPHDLRTAPWVEKEKQDTVSEGIYDRHAFSGIRWSYLAASISCTINRASMCSKHLFTIKSSSARDEDIGASIIPHETVDTKPVFRVDRRAYKVFKSLFYSADHDLPGEISWFDFLHAMVTVGFSAERLHGSAWNFAVNGSDIGVERSIQFHEPHPSSKVPFHVGRRYGRRLARAYGWSGDAFRLE</sequence>
<dbReference type="AlphaFoldDB" id="A0A6A6JCB5"/>
<gene>
    <name evidence="1" type="ORF">EI97DRAFT_451823</name>
</gene>
<dbReference type="OrthoDB" id="2922289at2759"/>
<dbReference type="PANTHER" id="PTHR40788">
    <property type="entry name" value="CLR5 DOMAIN-CONTAINING PROTEIN-RELATED"/>
    <property type="match status" value="1"/>
</dbReference>
<dbReference type="RefSeq" id="XP_033651799.1">
    <property type="nucleotide sequence ID" value="XM_033800374.1"/>
</dbReference>
<protein>
    <submittedName>
        <fullName evidence="1">Uncharacterized protein</fullName>
    </submittedName>
</protein>
<keyword evidence="2" id="KW-1185">Reference proteome</keyword>
<organism evidence="1 2">
    <name type="scientific">Westerdykella ornata</name>
    <dbReference type="NCBI Taxonomy" id="318751"/>
    <lineage>
        <taxon>Eukaryota</taxon>
        <taxon>Fungi</taxon>
        <taxon>Dikarya</taxon>
        <taxon>Ascomycota</taxon>
        <taxon>Pezizomycotina</taxon>
        <taxon>Dothideomycetes</taxon>
        <taxon>Pleosporomycetidae</taxon>
        <taxon>Pleosporales</taxon>
        <taxon>Sporormiaceae</taxon>
        <taxon>Westerdykella</taxon>
    </lineage>
</organism>
<accession>A0A6A6JCB5</accession>